<feature type="transmembrane region" description="Helical" evidence="1">
    <location>
        <begin position="78"/>
        <end position="100"/>
    </location>
</feature>
<keyword evidence="1" id="KW-1133">Transmembrane helix</keyword>
<dbReference type="STRING" id="266128.ABB25_10300"/>
<name>A0A0R0BIE3_9GAMM</name>
<evidence type="ECO:0008006" key="4">
    <source>
        <dbReference type="Google" id="ProtNLM"/>
    </source>
</evidence>
<comment type="caution">
    <text evidence="2">The sequence shown here is derived from an EMBL/GenBank/DDBJ whole genome shotgun (WGS) entry which is preliminary data.</text>
</comment>
<dbReference type="PATRIC" id="fig|266128.3.peg.935"/>
<dbReference type="Proteomes" id="UP000051254">
    <property type="component" value="Unassembled WGS sequence"/>
</dbReference>
<proteinExistence type="predicted"/>
<evidence type="ECO:0000256" key="1">
    <source>
        <dbReference type="SAM" id="Phobius"/>
    </source>
</evidence>
<evidence type="ECO:0000313" key="2">
    <source>
        <dbReference type="EMBL" id="KRG57132.1"/>
    </source>
</evidence>
<feature type="transmembrane region" description="Helical" evidence="1">
    <location>
        <begin position="120"/>
        <end position="141"/>
    </location>
</feature>
<keyword evidence="1" id="KW-0812">Transmembrane</keyword>
<feature type="transmembrane region" description="Helical" evidence="1">
    <location>
        <begin position="148"/>
        <end position="166"/>
    </location>
</feature>
<organism evidence="2 3">
    <name type="scientific">Stenotrophomonas koreensis</name>
    <dbReference type="NCBI Taxonomy" id="266128"/>
    <lineage>
        <taxon>Bacteria</taxon>
        <taxon>Pseudomonadati</taxon>
        <taxon>Pseudomonadota</taxon>
        <taxon>Gammaproteobacteria</taxon>
        <taxon>Lysobacterales</taxon>
        <taxon>Lysobacteraceae</taxon>
        <taxon>Stenotrophomonas</taxon>
    </lineage>
</organism>
<keyword evidence="3" id="KW-1185">Reference proteome</keyword>
<dbReference type="OrthoDB" id="679392at2"/>
<sequence length="206" mass="22439">MRSTRLWIALTAASWLFTVFLLPGWLRPDYHPLSQYISELGATGAPHAGWVNWAGYLPSGLFFAIALASFWRHWRPRGVQAAGLALLFCEPLAWIGSAIFPCDLGCPAQGSLAQNLHNVLALFTYTGTALGVALLACAPGLRLWQRAGWLLLVVLWLGLFVAMLAPELASLRGLMQRLGEALMYGTQAVVGWVLVARRPPALPPAH</sequence>
<dbReference type="InterPro" id="IPR009339">
    <property type="entry name" value="DUF998"/>
</dbReference>
<keyword evidence="1" id="KW-0472">Membrane</keyword>
<dbReference type="Pfam" id="PF06197">
    <property type="entry name" value="DUF998"/>
    <property type="match status" value="1"/>
</dbReference>
<feature type="transmembrane region" description="Helical" evidence="1">
    <location>
        <begin position="53"/>
        <end position="71"/>
    </location>
</feature>
<dbReference type="RefSeq" id="WP_160319431.1">
    <property type="nucleotide sequence ID" value="NZ_LDJH01000017.1"/>
</dbReference>
<dbReference type="EMBL" id="LDJH01000017">
    <property type="protein sequence ID" value="KRG57132.1"/>
    <property type="molecule type" value="Genomic_DNA"/>
</dbReference>
<evidence type="ECO:0000313" key="3">
    <source>
        <dbReference type="Proteomes" id="UP000051254"/>
    </source>
</evidence>
<feature type="transmembrane region" description="Helical" evidence="1">
    <location>
        <begin position="7"/>
        <end position="26"/>
    </location>
</feature>
<dbReference type="AlphaFoldDB" id="A0A0R0BIE3"/>
<accession>A0A0R0BIE3</accession>
<reference evidence="2 3" key="1">
    <citation type="submission" date="2015-05" db="EMBL/GenBank/DDBJ databases">
        <title>Genome sequencing and analysis of members of genus Stenotrophomonas.</title>
        <authorList>
            <person name="Patil P.P."/>
            <person name="Midha S."/>
            <person name="Patil P.B."/>
        </authorList>
    </citation>
    <scope>NUCLEOTIDE SEQUENCE [LARGE SCALE GENOMIC DNA]</scope>
    <source>
        <strain evidence="2 3">DSM 17805</strain>
    </source>
</reference>
<gene>
    <name evidence="2" type="ORF">ABB25_10300</name>
</gene>
<protein>
    <recommendedName>
        <fullName evidence="4">DUF998 domain-containing protein</fullName>
    </recommendedName>
</protein>